<gene>
    <name evidence="1" type="ORF">N0V83_007702</name>
</gene>
<evidence type="ECO:0000313" key="1">
    <source>
        <dbReference type="EMBL" id="KAJ4367172.1"/>
    </source>
</evidence>
<name>A0A9W8Y560_9PLEO</name>
<keyword evidence="2" id="KW-1185">Reference proteome</keyword>
<dbReference type="EMBL" id="JAPEUY010000013">
    <property type="protein sequence ID" value="KAJ4367172.1"/>
    <property type="molecule type" value="Genomic_DNA"/>
</dbReference>
<dbReference type="OrthoDB" id="443402at2759"/>
<sequence length="147" mass="16503">MSYHAILENATKNLSELHNDLTREAPIKQKLSVADKQLVALQKESAAVAKKLRAALEKAKVKNGHRKWRSVYQAIRSVYSEQEISKLATQLDDIRKQVDTVLLVSLRYALSDIVFYICHAKLLFKTGGRSSISIPNGATKNEPDISR</sequence>
<protein>
    <submittedName>
        <fullName evidence="1">Uncharacterized protein</fullName>
    </submittedName>
</protein>
<proteinExistence type="predicted"/>
<dbReference type="Proteomes" id="UP001140560">
    <property type="component" value="Unassembled WGS sequence"/>
</dbReference>
<evidence type="ECO:0000313" key="2">
    <source>
        <dbReference type="Proteomes" id="UP001140560"/>
    </source>
</evidence>
<accession>A0A9W8Y560</accession>
<organism evidence="1 2">
    <name type="scientific">Neocucurbitaria cava</name>
    <dbReference type="NCBI Taxonomy" id="798079"/>
    <lineage>
        <taxon>Eukaryota</taxon>
        <taxon>Fungi</taxon>
        <taxon>Dikarya</taxon>
        <taxon>Ascomycota</taxon>
        <taxon>Pezizomycotina</taxon>
        <taxon>Dothideomycetes</taxon>
        <taxon>Pleosporomycetidae</taxon>
        <taxon>Pleosporales</taxon>
        <taxon>Pleosporineae</taxon>
        <taxon>Cucurbitariaceae</taxon>
        <taxon>Neocucurbitaria</taxon>
    </lineage>
</organism>
<reference evidence="1" key="1">
    <citation type="submission" date="2022-10" db="EMBL/GenBank/DDBJ databases">
        <title>Tapping the CABI collections for fungal endophytes: first genome assemblies for Collariella, Neodidymelliopsis, Ascochyta clinopodiicola, Didymella pomorum, Didymosphaeria variabile, Neocosmospora piperis and Neocucurbitaria cava.</title>
        <authorList>
            <person name="Hill R."/>
        </authorList>
    </citation>
    <scope>NUCLEOTIDE SEQUENCE</scope>
    <source>
        <strain evidence="1">IMI 356814</strain>
    </source>
</reference>
<comment type="caution">
    <text evidence="1">The sequence shown here is derived from an EMBL/GenBank/DDBJ whole genome shotgun (WGS) entry which is preliminary data.</text>
</comment>
<dbReference type="AlphaFoldDB" id="A0A9W8Y560"/>